<dbReference type="InterPro" id="IPR051319">
    <property type="entry name" value="Oligoribo/pAp-PDE_c-di-AMP_PDE"/>
</dbReference>
<name>A0A1G2HTB8_9BACT</name>
<protein>
    <recommendedName>
        <fullName evidence="3">DDH domain-containing protein</fullName>
    </recommendedName>
</protein>
<reference evidence="1 2" key="1">
    <citation type="journal article" date="2016" name="Nat. Commun.">
        <title>Thousands of microbial genomes shed light on interconnected biogeochemical processes in an aquifer system.</title>
        <authorList>
            <person name="Anantharaman K."/>
            <person name="Brown C.T."/>
            <person name="Hug L.A."/>
            <person name="Sharon I."/>
            <person name="Castelle C.J."/>
            <person name="Probst A.J."/>
            <person name="Thomas B.C."/>
            <person name="Singh A."/>
            <person name="Wilkins M.J."/>
            <person name="Karaoz U."/>
            <person name="Brodie E.L."/>
            <person name="Williams K.H."/>
            <person name="Hubbard S.S."/>
            <person name="Banfield J.F."/>
        </authorList>
    </citation>
    <scope>NUCLEOTIDE SEQUENCE [LARGE SCALE GENOMIC DNA]</scope>
</reference>
<dbReference type="EMBL" id="MHOQ01000037">
    <property type="protein sequence ID" value="OGZ65774.1"/>
    <property type="molecule type" value="Genomic_DNA"/>
</dbReference>
<organism evidence="1 2">
    <name type="scientific">Candidatus Staskawiczbacteria bacterium RIFCSPHIGHO2_02_FULL_33_16</name>
    <dbReference type="NCBI Taxonomy" id="1802204"/>
    <lineage>
        <taxon>Bacteria</taxon>
        <taxon>Candidatus Staskawicziibacteriota</taxon>
    </lineage>
</organism>
<evidence type="ECO:0000313" key="1">
    <source>
        <dbReference type="EMBL" id="OGZ65774.1"/>
    </source>
</evidence>
<comment type="caution">
    <text evidence="1">The sequence shown here is derived from an EMBL/GenBank/DDBJ whole genome shotgun (WGS) entry which is preliminary data.</text>
</comment>
<dbReference type="PANTHER" id="PTHR47618:SF1">
    <property type="entry name" value="BIFUNCTIONAL OLIGORIBONUCLEASE AND PAP PHOSPHATASE NRNA"/>
    <property type="match status" value="1"/>
</dbReference>
<dbReference type="Gene3D" id="3.90.1640.10">
    <property type="entry name" value="inorganic pyrophosphatase (n-terminal core)"/>
    <property type="match status" value="2"/>
</dbReference>
<dbReference type="PANTHER" id="PTHR47618">
    <property type="entry name" value="BIFUNCTIONAL OLIGORIBONUCLEASE AND PAP PHOSPHATASE NRNA"/>
    <property type="match status" value="1"/>
</dbReference>
<dbReference type="AlphaFoldDB" id="A0A1G2HTB8"/>
<gene>
    <name evidence="1" type="ORF">A3D34_02345</name>
</gene>
<dbReference type="Proteomes" id="UP000179183">
    <property type="component" value="Unassembled WGS sequence"/>
</dbReference>
<evidence type="ECO:0008006" key="3">
    <source>
        <dbReference type="Google" id="ProtNLM"/>
    </source>
</evidence>
<dbReference type="SUPFAM" id="SSF64182">
    <property type="entry name" value="DHH phosphoesterases"/>
    <property type="match status" value="1"/>
</dbReference>
<dbReference type="InterPro" id="IPR038763">
    <property type="entry name" value="DHH_sf"/>
</dbReference>
<proteinExistence type="predicted"/>
<sequence>MESLQEAKKCIAEANNICIIPSQTNEPESLTSALALFYTLKELHKNVNPIMEDLPEKLSFLTPSLDFISSPKNFVISIPRAQADVSQIYYEKNEDNLKIYLTLDKGTLKKDQIYFYFSEAKPDLVITLGIQDFQKELEGKLDSFGFLLGCPIINIDNNEQPFGETQGKNKKFGTVNIIENTSLSEIVLGLITSIDENVIKKNIANCLLSGLIMYYKNFTSIKTNDQVFKISSDLIKKGANHQEIIDNIYKTNPIELHFLQKIFQNLKSTDSNNTSFSILDSDDFQYFSEKEAESTVEKIKTMGMQGDLLVLWKSHTSPKMVKGFFCSKKPHLLNKIADNQAGTTKDGWVFLEINETDIDLAKNKILHLINMASN</sequence>
<accession>A0A1G2HTB8</accession>
<evidence type="ECO:0000313" key="2">
    <source>
        <dbReference type="Proteomes" id="UP000179183"/>
    </source>
</evidence>